<dbReference type="AlphaFoldDB" id="A0A392Q141"/>
<feature type="compositionally biased region" description="Basic and acidic residues" evidence="1">
    <location>
        <begin position="26"/>
        <end position="46"/>
    </location>
</feature>
<keyword evidence="3" id="KW-1185">Reference proteome</keyword>
<accession>A0A392Q141</accession>
<dbReference type="Proteomes" id="UP000265520">
    <property type="component" value="Unassembled WGS sequence"/>
</dbReference>
<evidence type="ECO:0000313" key="2">
    <source>
        <dbReference type="EMBL" id="MCI17602.1"/>
    </source>
</evidence>
<name>A0A392Q141_9FABA</name>
<feature type="non-terminal residue" evidence="2">
    <location>
        <position position="46"/>
    </location>
</feature>
<evidence type="ECO:0000313" key="3">
    <source>
        <dbReference type="Proteomes" id="UP000265520"/>
    </source>
</evidence>
<proteinExistence type="predicted"/>
<sequence>MESYRDGEWRSVEREAVSECVGGGSLERRDGERGSERGNEEKLRNE</sequence>
<comment type="caution">
    <text evidence="2">The sequence shown here is derived from an EMBL/GenBank/DDBJ whole genome shotgun (WGS) entry which is preliminary data.</text>
</comment>
<protein>
    <submittedName>
        <fullName evidence="2">Uncharacterized protein</fullName>
    </submittedName>
</protein>
<evidence type="ECO:0000256" key="1">
    <source>
        <dbReference type="SAM" id="MobiDB-lite"/>
    </source>
</evidence>
<feature type="region of interest" description="Disordered" evidence="1">
    <location>
        <begin position="1"/>
        <end position="46"/>
    </location>
</feature>
<organism evidence="2 3">
    <name type="scientific">Trifolium medium</name>
    <dbReference type="NCBI Taxonomy" id="97028"/>
    <lineage>
        <taxon>Eukaryota</taxon>
        <taxon>Viridiplantae</taxon>
        <taxon>Streptophyta</taxon>
        <taxon>Embryophyta</taxon>
        <taxon>Tracheophyta</taxon>
        <taxon>Spermatophyta</taxon>
        <taxon>Magnoliopsida</taxon>
        <taxon>eudicotyledons</taxon>
        <taxon>Gunneridae</taxon>
        <taxon>Pentapetalae</taxon>
        <taxon>rosids</taxon>
        <taxon>fabids</taxon>
        <taxon>Fabales</taxon>
        <taxon>Fabaceae</taxon>
        <taxon>Papilionoideae</taxon>
        <taxon>50 kb inversion clade</taxon>
        <taxon>NPAAA clade</taxon>
        <taxon>Hologalegina</taxon>
        <taxon>IRL clade</taxon>
        <taxon>Trifolieae</taxon>
        <taxon>Trifolium</taxon>
    </lineage>
</organism>
<feature type="compositionally biased region" description="Basic and acidic residues" evidence="1">
    <location>
        <begin position="1"/>
        <end position="17"/>
    </location>
</feature>
<reference evidence="2 3" key="1">
    <citation type="journal article" date="2018" name="Front. Plant Sci.">
        <title>Red Clover (Trifolium pratense) and Zigzag Clover (T. medium) - A Picture of Genomic Similarities and Differences.</title>
        <authorList>
            <person name="Dluhosova J."/>
            <person name="Istvanek J."/>
            <person name="Nedelnik J."/>
            <person name="Repkova J."/>
        </authorList>
    </citation>
    <scope>NUCLEOTIDE SEQUENCE [LARGE SCALE GENOMIC DNA]</scope>
    <source>
        <strain evidence="3">cv. 10/8</strain>
        <tissue evidence="2">Leaf</tissue>
    </source>
</reference>
<dbReference type="EMBL" id="LXQA010106201">
    <property type="protein sequence ID" value="MCI17602.1"/>
    <property type="molecule type" value="Genomic_DNA"/>
</dbReference>